<protein>
    <recommendedName>
        <fullName evidence="4">DUF302 domain-containing protein</fullName>
    </recommendedName>
</protein>
<feature type="signal peptide" evidence="1">
    <location>
        <begin position="1"/>
        <end position="25"/>
    </location>
</feature>
<organism evidence="2 3">
    <name type="scientific">Candidatus Muproteobacteria bacterium RBG_19FT_COMBO_61_10</name>
    <dbReference type="NCBI Taxonomy" id="1817761"/>
    <lineage>
        <taxon>Bacteria</taxon>
        <taxon>Pseudomonadati</taxon>
        <taxon>Pseudomonadota</taxon>
        <taxon>Candidatus Muproteobacteria</taxon>
    </lineage>
</organism>
<comment type="caution">
    <text evidence="2">The sequence shown here is derived from an EMBL/GenBank/DDBJ whole genome shotgun (WGS) entry which is preliminary data.</text>
</comment>
<sequence length="173" mass="19544">MKSPRKALFTLLLALATLSLSMSLAADNNPALWKYQVTGDFSAVYAHLKSGLETGQFLISGEENLAAGLENNKHLFAGEQWNKIGFKEVRAVHFCSIVFNQEVFNINMEWSVLCPFKAVVYNMKKNPEQVTILMVKPSYMLEKDKTRQAREVGKKIDERIFKAITAGVRMEIP</sequence>
<keyword evidence="1" id="KW-0732">Signal</keyword>
<dbReference type="AlphaFoldDB" id="A0A1F6UPI5"/>
<reference evidence="2 3" key="1">
    <citation type="journal article" date="2016" name="Nat. Commun.">
        <title>Thousands of microbial genomes shed light on interconnected biogeochemical processes in an aquifer system.</title>
        <authorList>
            <person name="Anantharaman K."/>
            <person name="Brown C.T."/>
            <person name="Hug L.A."/>
            <person name="Sharon I."/>
            <person name="Castelle C.J."/>
            <person name="Probst A.J."/>
            <person name="Thomas B.C."/>
            <person name="Singh A."/>
            <person name="Wilkins M.J."/>
            <person name="Karaoz U."/>
            <person name="Brodie E.L."/>
            <person name="Williams K.H."/>
            <person name="Hubbard S.S."/>
            <person name="Banfield J.F."/>
        </authorList>
    </citation>
    <scope>NUCLEOTIDE SEQUENCE [LARGE SCALE GENOMIC DNA]</scope>
</reference>
<evidence type="ECO:0000256" key="1">
    <source>
        <dbReference type="SAM" id="SignalP"/>
    </source>
</evidence>
<evidence type="ECO:0000313" key="2">
    <source>
        <dbReference type="EMBL" id="OGI59248.1"/>
    </source>
</evidence>
<dbReference type="Gene3D" id="3.30.310.70">
    <property type="entry name" value="TT1751-like domain"/>
    <property type="match status" value="1"/>
</dbReference>
<proteinExistence type="predicted"/>
<feature type="chain" id="PRO_5009527047" description="DUF302 domain-containing protein" evidence="1">
    <location>
        <begin position="26"/>
        <end position="173"/>
    </location>
</feature>
<evidence type="ECO:0000313" key="3">
    <source>
        <dbReference type="Proteomes" id="UP000177950"/>
    </source>
</evidence>
<dbReference type="Proteomes" id="UP000177950">
    <property type="component" value="Unassembled WGS sequence"/>
</dbReference>
<name>A0A1F6UPI5_9PROT</name>
<gene>
    <name evidence="2" type="ORF">A2V58_09135</name>
</gene>
<dbReference type="InterPro" id="IPR035923">
    <property type="entry name" value="TT1751-like_sf"/>
</dbReference>
<evidence type="ECO:0008006" key="4">
    <source>
        <dbReference type="Google" id="ProtNLM"/>
    </source>
</evidence>
<dbReference type="EMBL" id="MFSV01000002">
    <property type="protein sequence ID" value="OGI59248.1"/>
    <property type="molecule type" value="Genomic_DNA"/>
</dbReference>
<accession>A0A1F6UPI5</accession>
<dbReference type="SUPFAM" id="SSF103247">
    <property type="entry name" value="TT1751-like"/>
    <property type="match status" value="1"/>
</dbReference>